<dbReference type="InterPro" id="IPR027417">
    <property type="entry name" value="P-loop_NTPase"/>
</dbReference>
<proteinExistence type="predicted"/>
<dbReference type="FunFam" id="3.40.50.300:FF:001447">
    <property type="entry name" value="Ras-related protein Rab-1B"/>
    <property type="match status" value="1"/>
</dbReference>
<name>A0A0F9SVT1_9ZZZZ</name>
<dbReference type="PRINTS" id="PR00449">
    <property type="entry name" value="RASTRNSFRMNG"/>
</dbReference>
<sequence>MNNVEGVITVVISDREGLIITSENRGDAGDESVLGAIAAIIDSYIDRIKGEFSEESSFFNILTVGDKKFAYCSMGLKSILLTISDLKTSDTELRVYSEHVASKVELVLEGNENISLEIPAILRVLAKSKDGKIPTGEFSLKLILTGDFKVGKTSLILRFVENLFKDSYQSTIGVEISQKKISLSEETKMHFAIWDIGGQITRMAPYRKRFYIGAYAAFIVVDRTREDHLKSIEIWYNDIKKHVQANVTVIIVGNKSDLADEIVISEEDIKGIAEKNNFHYILTSAKTGENVIEAFTYIAYKFLEKAS</sequence>
<dbReference type="AlphaFoldDB" id="A0A0F9SVT1"/>
<dbReference type="InterPro" id="IPR005225">
    <property type="entry name" value="Small_GTP-bd"/>
</dbReference>
<dbReference type="PANTHER" id="PTHR47977">
    <property type="entry name" value="RAS-RELATED PROTEIN RAB"/>
    <property type="match status" value="1"/>
</dbReference>
<dbReference type="SMART" id="SM00174">
    <property type="entry name" value="RHO"/>
    <property type="match status" value="1"/>
</dbReference>
<evidence type="ECO:0000256" key="2">
    <source>
        <dbReference type="ARBA" id="ARBA00023134"/>
    </source>
</evidence>
<organism evidence="3">
    <name type="scientific">marine sediment metagenome</name>
    <dbReference type="NCBI Taxonomy" id="412755"/>
    <lineage>
        <taxon>unclassified sequences</taxon>
        <taxon>metagenomes</taxon>
        <taxon>ecological metagenomes</taxon>
    </lineage>
</organism>
<dbReference type="Pfam" id="PF00071">
    <property type="entry name" value="Ras"/>
    <property type="match status" value="1"/>
</dbReference>
<dbReference type="GO" id="GO:0003924">
    <property type="term" value="F:GTPase activity"/>
    <property type="evidence" value="ECO:0007669"/>
    <property type="project" value="InterPro"/>
</dbReference>
<dbReference type="GO" id="GO:0005525">
    <property type="term" value="F:GTP binding"/>
    <property type="evidence" value="ECO:0007669"/>
    <property type="project" value="UniProtKB-KW"/>
</dbReference>
<comment type="caution">
    <text evidence="3">The sequence shown here is derived from an EMBL/GenBank/DDBJ whole genome shotgun (WGS) entry which is preliminary data.</text>
</comment>
<dbReference type="NCBIfam" id="TIGR00231">
    <property type="entry name" value="small_GTP"/>
    <property type="match status" value="1"/>
</dbReference>
<dbReference type="SUPFAM" id="SSF52540">
    <property type="entry name" value="P-loop containing nucleoside triphosphate hydrolases"/>
    <property type="match status" value="1"/>
</dbReference>
<dbReference type="CDD" id="cd00154">
    <property type="entry name" value="Rab"/>
    <property type="match status" value="1"/>
</dbReference>
<dbReference type="SMART" id="SM00173">
    <property type="entry name" value="RAS"/>
    <property type="match status" value="1"/>
</dbReference>
<reference evidence="3" key="1">
    <citation type="journal article" date="2015" name="Nature">
        <title>Complex archaea that bridge the gap between prokaryotes and eukaryotes.</title>
        <authorList>
            <person name="Spang A."/>
            <person name="Saw J.H."/>
            <person name="Jorgensen S.L."/>
            <person name="Zaremba-Niedzwiedzka K."/>
            <person name="Martijn J."/>
            <person name="Lind A.E."/>
            <person name="van Eijk R."/>
            <person name="Schleper C."/>
            <person name="Guy L."/>
            <person name="Ettema T.J."/>
        </authorList>
    </citation>
    <scope>NUCLEOTIDE SEQUENCE</scope>
</reference>
<keyword evidence="1" id="KW-0547">Nucleotide-binding</keyword>
<dbReference type="InterPro" id="IPR001806">
    <property type="entry name" value="Small_GTPase"/>
</dbReference>
<dbReference type="EMBL" id="LAZR01002188">
    <property type="protein sequence ID" value="KKN33323.1"/>
    <property type="molecule type" value="Genomic_DNA"/>
</dbReference>
<dbReference type="Gene3D" id="3.40.50.300">
    <property type="entry name" value="P-loop containing nucleotide triphosphate hydrolases"/>
    <property type="match status" value="1"/>
</dbReference>
<dbReference type="SMART" id="SM00175">
    <property type="entry name" value="RAB"/>
    <property type="match status" value="1"/>
</dbReference>
<evidence type="ECO:0000256" key="1">
    <source>
        <dbReference type="ARBA" id="ARBA00022741"/>
    </source>
</evidence>
<protein>
    <submittedName>
        <fullName evidence="3">Uncharacterized protein</fullName>
    </submittedName>
</protein>
<keyword evidence="2" id="KW-0342">GTP-binding</keyword>
<dbReference type="SUPFAM" id="SSF103196">
    <property type="entry name" value="Roadblock/LC7 domain"/>
    <property type="match status" value="1"/>
</dbReference>
<gene>
    <name evidence="3" type="ORF">LCGC14_0804930</name>
</gene>
<dbReference type="PROSITE" id="PS51419">
    <property type="entry name" value="RAB"/>
    <property type="match status" value="1"/>
</dbReference>
<evidence type="ECO:0000313" key="3">
    <source>
        <dbReference type="EMBL" id="KKN33323.1"/>
    </source>
</evidence>
<accession>A0A0F9SVT1</accession>
<dbReference type="InterPro" id="IPR050227">
    <property type="entry name" value="Rab"/>
</dbReference>